<dbReference type="InParanoid" id="A0A163B7G9"/>
<proteinExistence type="predicted"/>
<reference evidence="2" key="1">
    <citation type="submission" date="2015-06" db="EMBL/GenBank/DDBJ databases">
        <title>Expansion of signal transduction pathways in fungi by whole-genome duplication.</title>
        <authorList>
            <consortium name="DOE Joint Genome Institute"/>
            <person name="Corrochano L.M."/>
            <person name="Kuo A."/>
            <person name="Marcet-Houben M."/>
            <person name="Polaino S."/>
            <person name="Salamov A."/>
            <person name="Villalobos J.M."/>
            <person name="Alvarez M.I."/>
            <person name="Avalos J."/>
            <person name="Benito E.P."/>
            <person name="Benoit I."/>
            <person name="Burger G."/>
            <person name="Camino L.P."/>
            <person name="Canovas D."/>
            <person name="Cerda-Olmedo E."/>
            <person name="Cheng J.-F."/>
            <person name="Dominguez A."/>
            <person name="Elias M."/>
            <person name="Eslava A.P."/>
            <person name="Glaser F."/>
            <person name="Grimwood J."/>
            <person name="Gutierrez G."/>
            <person name="Heitman J."/>
            <person name="Henrissat B."/>
            <person name="Iturriaga E.A."/>
            <person name="Lang B.F."/>
            <person name="Lavin J.L."/>
            <person name="Lee S."/>
            <person name="Li W."/>
            <person name="Lindquist E."/>
            <person name="Lopez-Garcia S."/>
            <person name="Luque E.M."/>
            <person name="Marcos A.T."/>
            <person name="Martin J."/>
            <person name="McCluskey K."/>
            <person name="Medina H.R."/>
            <person name="Miralles-Duran A."/>
            <person name="Miyazaki A."/>
            <person name="Munoz-Torres E."/>
            <person name="Oguiza J.A."/>
            <person name="Ohm R."/>
            <person name="Olmedo M."/>
            <person name="Orejas M."/>
            <person name="Ortiz-Castellanos L."/>
            <person name="Pisabarro A.G."/>
            <person name="Rodriguez-Romero J."/>
            <person name="Ruiz-Herrera J."/>
            <person name="Ruiz-Vazquez R."/>
            <person name="Sanz C."/>
            <person name="Schackwitz W."/>
            <person name="Schmutz J."/>
            <person name="Shahriari M."/>
            <person name="Shelest E."/>
            <person name="Silva-Franco F."/>
            <person name="Soanes D."/>
            <person name="Syed K."/>
            <person name="Tagua V.G."/>
            <person name="Talbot N.J."/>
            <person name="Thon M."/>
            <person name="De vries R.P."/>
            <person name="Wiebenga A."/>
            <person name="Yadav J.S."/>
            <person name="Braun E.L."/>
            <person name="Baker S."/>
            <person name="Garre V."/>
            <person name="Horwitz B."/>
            <person name="Torres-Martinez S."/>
            <person name="Idnurm A."/>
            <person name="Herrera-Estrella A."/>
            <person name="Gabaldon T."/>
            <person name="Grigoriev I.V."/>
        </authorList>
    </citation>
    <scope>NUCLEOTIDE SEQUENCE [LARGE SCALE GENOMIC DNA]</scope>
    <source>
        <strain evidence="2">NRRL 1555(-)</strain>
    </source>
</reference>
<dbReference type="Proteomes" id="UP000077315">
    <property type="component" value="Unassembled WGS sequence"/>
</dbReference>
<accession>A0A163B7G9</accession>
<dbReference type="VEuPathDB" id="FungiDB:PHYBLDRAFT_62575"/>
<evidence type="ECO:0000313" key="1">
    <source>
        <dbReference type="EMBL" id="OAD78671.1"/>
    </source>
</evidence>
<dbReference type="RefSeq" id="XP_018296711.1">
    <property type="nucleotide sequence ID" value="XM_018440985.1"/>
</dbReference>
<keyword evidence="2" id="KW-1185">Reference proteome</keyword>
<name>A0A163B7G9_PHYB8</name>
<protein>
    <submittedName>
        <fullName evidence="1">Uncharacterized protein</fullName>
    </submittedName>
</protein>
<dbReference type="EMBL" id="KV440973">
    <property type="protein sequence ID" value="OAD78671.1"/>
    <property type="molecule type" value="Genomic_DNA"/>
</dbReference>
<dbReference type="AlphaFoldDB" id="A0A163B7G9"/>
<dbReference type="GeneID" id="29001891"/>
<gene>
    <name evidence="1" type="ORF">PHYBLDRAFT_62575</name>
</gene>
<sequence>MFGPAENVNIHATCQLDIYTVCQKGSFLQLHRYFEVHCDEQYKKHLWIRSTVSLLCRIFVKPLISYKAFFIEITLVCCLELEQVSNVLGNRFIAIVPMVSQGASVALFNMFGKESPVTASYLRPKSATILLTAMNWTL</sequence>
<organism evidence="1 2">
    <name type="scientific">Phycomyces blakesleeanus (strain ATCC 8743b / DSM 1359 / FGSC 10004 / NBRC 33097 / NRRL 1555)</name>
    <dbReference type="NCBI Taxonomy" id="763407"/>
    <lineage>
        <taxon>Eukaryota</taxon>
        <taxon>Fungi</taxon>
        <taxon>Fungi incertae sedis</taxon>
        <taxon>Mucoromycota</taxon>
        <taxon>Mucoromycotina</taxon>
        <taxon>Mucoromycetes</taxon>
        <taxon>Mucorales</taxon>
        <taxon>Phycomycetaceae</taxon>
        <taxon>Phycomyces</taxon>
    </lineage>
</organism>
<evidence type="ECO:0000313" key="2">
    <source>
        <dbReference type="Proteomes" id="UP000077315"/>
    </source>
</evidence>